<dbReference type="AlphaFoldDB" id="A0A0V1E7H5"/>
<dbReference type="Proteomes" id="UP000054995">
    <property type="component" value="Unassembled WGS sequence"/>
</dbReference>
<evidence type="ECO:0000313" key="3">
    <source>
        <dbReference type="Proteomes" id="UP000054995"/>
    </source>
</evidence>
<sequence>MGFTDLALRGWKPFEAHFSSRMSEYFLHQCLGKGPNPIPNPNPNPNPNPSPNSKPKPNPNPIPKSPAVLG</sequence>
<evidence type="ECO:0000256" key="1">
    <source>
        <dbReference type="SAM" id="MobiDB-lite"/>
    </source>
</evidence>
<proteinExistence type="predicted"/>
<feature type="compositionally biased region" description="Pro residues" evidence="1">
    <location>
        <begin position="36"/>
        <end position="64"/>
    </location>
</feature>
<keyword evidence="3" id="KW-1185">Reference proteome</keyword>
<reference evidence="2 3" key="1">
    <citation type="submission" date="2015-01" db="EMBL/GenBank/DDBJ databases">
        <title>Evolution of Trichinella species and genotypes.</title>
        <authorList>
            <person name="Korhonen P.K."/>
            <person name="Edoardo P."/>
            <person name="Giuseppe L.R."/>
            <person name="Gasser R.B."/>
        </authorList>
    </citation>
    <scope>NUCLEOTIDE SEQUENCE [LARGE SCALE GENOMIC DNA]</scope>
    <source>
        <strain evidence="2">ISS470</strain>
    </source>
</reference>
<comment type="caution">
    <text evidence="2">The sequence shown here is derived from an EMBL/GenBank/DDBJ whole genome shotgun (WGS) entry which is preliminary data.</text>
</comment>
<evidence type="ECO:0000313" key="2">
    <source>
        <dbReference type="EMBL" id="KRY69769.1"/>
    </source>
</evidence>
<name>A0A0V1E7H5_TRIPS</name>
<organism evidence="2 3">
    <name type="scientific">Trichinella pseudospiralis</name>
    <name type="common">Parasitic roundworm</name>
    <dbReference type="NCBI Taxonomy" id="6337"/>
    <lineage>
        <taxon>Eukaryota</taxon>
        <taxon>Metazoa</taxon>
        <taxon>Ecdysozoa</taxon>
        <taxon>Nematoda</taxon>
        <taxon>Enoplea</taxon>
        <taxon>Dorylaimia</taxon>
        <taxon>Trichinellida</taxon>
        <taxon>Trichinellidae</taxon>
        <taxon>Trichinella</taxon>
    </lineage>
</organism>
<accession>A0A0V1E7H5</accession>
<feature type="region of interest" description="Disordered" evidence="1">
    <location>
        <begin position="31"/>
        <end position="70"/>
    </location>
</feature>
<protein>
    <submittedName>
        <fullName evidence="2">Uncharacterized protein</fullName>
    </submittedName>
</protein>
<dbReference type="EMBL" id="JYDT01001113">
    <property type="protein sequence ID" value="KRY69769.1"/>
    <property type="molecule type" value="Genomic_DNA"/>
</dbReference>
<gene>
    <name evidence="2" type="ORF">T4D_15375</name>
</gene>